<organism evidence="2 3">
    <name type="scientific">Steinernema glaseri</name>
    <dbReference type="NCBI Taxonomy" id="37863"/>
    <lineage>
        <taxon>Eukaryota</taxon>
        <taxon>Metazoa</taxon>
        <taxon>Ecdysozoa</taxon>
        <taxon>Nematoda</taxon>
        <taxon>Chromadorea</taxon>
        <taxon>Rhabditida</taxon>
        <taxon>Tylenchina</taxon>
        <taxon>Panagrolaimomorpha</taxon>
        <taxon>Strongyloidoidea</taxon>
        <taxon>Steinernematidae</taxon>
        <taxon>Steinernema</taxon>
    </lineage>
</organism>
<dbReference type="AlphaFoldDB" id="A0A1I8A6C5"/>
<reference evidence="3" key="1">
    <citation type="submission" date="2016-11" db="UniProtKB">
        <authorList>
            <consortium name="WormBaseParasite"/>
        </authorList>
    </citation>
    <scope>IDENTIFICATION</scope>
</reference>
<keyword evidence="2" id="KW-1185">Reference proteome</keyword>
<protein>
    <submittedName>
        <fullName evidence="3">Uncharacterized protein</fullName>
    </submittedName>
</protein>
<sequence length="252" mass="28066">MQRPRRHRIDNEVPPPLPVSGEELRYMARTPPHSIADPEVRTYWILFIGFSFEESDSIVLDEPLRKSVGQGRRCISRDPGLFSDDPTSVIKAASVFGEDCEIPPDPYPSLAETCWQRSLEMASSEKPQPPSPCNPCLTPEDTSHKSPGEVVAPYCRPILACRVLEDTSHKSSDGTIVHHSPRVLASCKPCRAPEDTSHKPLPETPVPRARPFLASCKPCRRPEDTSLKPSDKPNIPHGRPMLPTWTPCRAPE</sequence>
<feature type="region of interest" description="Disordered" evidence="1">
    <location>
        <begin position="193"/>
        <end position="252"/>
    </location>
</feature>
<name>A0A1I8A6C5_9BILA</name>
<proteinExistence type="predicted"/>
<accession>A0A1I8A6C5</accession>
<evidence type="ECO:0000313" key="2">
    <source>
        <dbReference type="Proteomes" id="UP000095287"/>
    </source>
</evidence>
<feature type="compositionally biased region" description="Basic and acidic residues" evidence="1">
    <location>
        <begin position="220"/>
        <end position="231"/>
    </location>
</feature>
<evidence type="ECO:0000313" key="3">
    <source>
        <dbReference type="WBParaSite" id="L893_g3304.t1"/>
    </source>
</evidence>
<evidence type="ECO:0000256" key="1">
    <source>
        <dbReference type="SAM" id="MobiDB-lite"/>
    </source>
</evidence>
<dbReference type="WBParaSite" id="L893_g3304.t1">
    <property type="protein sequence ID" value="L893_g3304.t1"/>
    <property type="gene ID" value="L893_g3304"/>
</dbReference>
<dbReference type="Proteomes" id="UP000095287">
    <property type="component" value="Unplaced"/>
</dbReference>